<evidence type="ECO:0000313" key="1">
    <source>
        <dbReference type="EMBL" id="HAU1879783.1"/>
    </source>
</evidence>
<dbReference type="EMBL" id="DACWHX010000006">
    <property type="protein sequence ID" value="HAU1879783.1"/>
    <property type="molecule type" value="Genomic_DNA"/>
</dbReference>
<sequence length="422" mass="48664">MKVKYSLFVIDKIKKYNYQRASNYRSTIMSTTIDEATKRLDNMVKLLKEFKKEVKAQKFKSERNFENSSTIFAEFNSELNELKKLKHHNLARVIVEYLGQVIEKNDLNMKLIITNKDTTQNIVELEMTSNLKKKEFYKKGIVIATDTSAINHELMKYVSEVTVNCHWSRKNRTSYNSTRELVDTVANELKHEKQYPRLKRFTILGCDTADIIPPEVETKSSSAMLYVYQCEKNNAATPDRKKIQSFPCFVLTISQGQYQLHYYIDQDKEGTCGEMVKITKQKKLQNNYKVLAVCNKNDIPLIPDSILKNIYDKTNSAKINGVNNPYLHRGATVGNVQSREEWRNRKKNIPALSCGLFKFDNKKIHNSNLAESAALIINNSRSNVKVKGYLIPITPDENHGFMKPMTIHEDTPCKAVIIDHGQ</sequence>
<evidence type="ECO:0000313" key="2">
    <source>
        <dbReference type="Proteomes" id="UP000866496"/>
    </source>
</evidence>
<dbReference type="RefSeq" id="WP_010948076.1">
    <property type="nucleotide sequence ID" value="NZ_CCZO01000021.1"/>
</dbReference>
<dbReference type="Proteomes" id="UP000866496">
    <property type="component" value="Unassembled WGS sequence"/>
</dbReference>
<reference evidence="1" key="1">
    <citation type="journal article" date="2018" name="Genome Biol.">
        <title>SKESA: strategic k-mer extension for scrupulous assemblies.</title>
        <authorList>
            <person name="Souvorov A."/>
            <person name="Agarwala R."/>
            <person name="Lipman D.J."/>
        </authorList>
    </citation>
    <scope>NUCLEOTIDE SEQUENCE</scope>
    <source>
        <strain evidence="1">AZ00058701</strain>
    </source>
</reference>
<proteinExistence type="predicted"/>
<accession>A0AAN5PH46</accession>
<dbReference type="AlphaFoldDB" id="A0AAN5PH46"/>
<dbReference type="GeneID" id="57036366"/>
<protein>
    <submittedName>
        <fullName evidence="1">Lpg2372 family Dot/Icm T4SS effector</fullName>
    </submittedName>
</protein>
<reference evidence="1" key="2">
    <citation type="submission" date="2019-10" db="EMBL/GenBank/DDBJ databases">
        <authorList>
            <consortium name="NCBI Pathogen Detection Project"/>
        </authorList>
    </citation>
    <scope>NUCLEOTIDE SEQUENCE</scope>
    <source>
        <strain evidence="1">AZ00058701</strain>
    </source>
</reference>
<name>A0AAN5PH46_LEGPN</name>
<organism evidence="1 2">
    <name type="scientific">Legionella pneumophila</name>
    <dbReference type="NCBI Taxonomy" id="446"/>
    <lineage>
        <taxon>Bacteria</taxon>
        <taxon>Pseudomonadati</taxon>
        <taxon>Pseudomonadota</taxon>
        <taxon>Gammaproteobacteria</taxon>
        <taxon>Legionellales</taxon>
        <taxon>Legionellaceae</taxon>
        <taxon>Legionella</taxon>
    </lineage>
</organism>
<comment type="caution">
    <text evidence="1">The sequence shown here is derived from an EMBL/GenBank/DDBJ whole genome shotgun (WGS) entry which is preliminary data.</text>
</comment>
<gene>
    <name evidence="1" type="ORF">JBJ86_05875</name>
</gene>